<dbReference type="SMART" id="SM00673">
    <property type="entry name" value="CARP"/>
    <property type="match status" value="2"/>
</dbReference>
<comment type="similarity">
    <text evidence="1">Belongs to the TBCC family.</text>
</comment>
<dbReference type="PROSITE" id="PS51329">
    <property type="entry name" value="C_CAP_COFACTOR_C"/>
    <property type="match status" value="1"/>
</dbReference>
<reference evidence="5" key="1">
    <citation type="submission" date="2021-01" db="EMBL/GenBank/DDBJ databases">
        <authorList>
            <person name="Corre E."/>
            <person name="Pelletier E."/>
            <person name="Niang G."/>
            <person name="Scheremetjew M."/>
            <person name="Finn R."/>
            <person name="Kale V."/>
            <person name="Holt S."/>
            <person name="Cochrane G."/>
            <person name="Meng A."/>
            <person name="Brown T."/>
            <person name="Cohen L."/>
        </authorList>
    </citation>
    <scope>NUCLEOTIDE SEQUENCE</scope>
    <source>
        <strain evidence="5">CCMP2058</strain>
    </source>
</reference>
<dbReference type="Pfam" id="PF07986">
    <property type="entry name" value="TBCC"/>
    <property type="match status" value="1"/>
</dbReference>
<evidence type="ECO:0000256" key="1">
    <source>
        <dbReference type="ARBA" id="ARBA00008848"/>
    </source>
</evidence>
<dbReference type="GO" id="GO:0000166">
    <property type="term" value="F:nucleotide binding"/>
    <property type="evidence" value="ECO:0007669"/>
    <property type="project" value="UniProtKB-KW"/>
</dbReference>
<dbReference type="GO" id="GO:0005096">
    <property type="term" value="F:GTPase activator activity"/>
    <property type="evidence" value="ECO:0007669"/>
    <property type="project" value="InterPro"/>
</dbReference>
<dbReference type="InterPro" id="IPR016098">
    <property type="entry name" value="CAP/MinC_C"/>
</dbReference>
<protein>
    <recommendedName>
        <fullName evidence="4">C-CAP/cofactor C-like domain-containing protein</fullName>
    </recommendedName>
</protein>
<feature type="domain" description="C-CAP/cofactor C-like" evidence="4">
    <location>
        <begin position="32"/>
        <end position="183"/>
    </location>
</feature>
<gene>
    <name evidence="5" type="ORF">LAMO00422_LOCUS20056</name>
</gene>
<dbReference type="GO" id="GO:0005929">
    <property type="term" value="C:cilium"/>
    <property type="evidence" value="ECO:0007669"/>
    <property type="project" value="TreeGrafter"/>
</dbReference>
<evidence type="ECO:0000256" key="3">
    <source>
        <dbReference type="SAM" id="MobiDB-lite"/>
    </source>
</evidence>
<dbReference type="InterPro" id="IPR006599">
    <property type="entry name" value="CARP_motif"/>
</dbReference>
<evidence type="ECO:0000313" key="5">
    <source>
        <dbReference type="EMBL" id="CAD8461098.1"/>
    </source>
</evidence>
<dbReference type="EMBL" id="HBEM01029424">
    <property type="protein sequence ID" value="CAD8461098.1"/>
    <property type="molecule type" value="Transcribed_RNA"/>
</dbReference>
<dbReference type="PANTHER" id="PTHR15440">
    <property type="entry name" value="XRP2 PROTEIN"/>
    <property type="match status" value="1"/>
</dbReference>
<dbReference type="InterPro" id="IPR039093">
    <property type="entry name" value="XRP2"/>
</dbReference>
<dbReference type="GO" id="GO:0006892">
    <property type="term" value="P:post-Golgi vesicle-mediated transport"/>
    <property type="evidence" value="ECO:0007669"/>
    <property type="project" value="TreeGrafter"/>
</dbReference>
<dbReference type="AlphaFoldDB" id="A0A7S0DPU9"/>
<dbReference type="SUPFAM" id="SSF69340">
    <property type="entry name" value="C-terminal domain of adenylylcyclase associated protein"/>
    <property type="match status" value="1"/>
</dbReference>
<feature type="compositionally biased region" description="Basic and acidic residues" evidence="3">
    <location>
        <begin position="24"/>
        <end position="38"/>
    </location>
</feature>
<proteinExistence type="inferred from homology"/>
<keyword evidence="2" id="KW-0547">Nucleotide-binding</keyword>
<organism evidence="5">
    <name type="scientific">Amorphochlora amoebiformis</name>
    <dbReference type="NCBI Taxonomy" id="1561963"/>
    <lineage>
        <taxon>Eukaryota</taxon>
        <taxon>Sar</taxon>
        <taxon>Rhizaria</taxon>
        <taxon>Cercozoa</taxon>
        <taxon>Chlorarachniophyceae</taxon>
        <taxon>Amorphochlora</taxon>
    </lineage>
</organism>
<feature type="region of interest" description="Disordered" evidence="3">
    <location>
        <begin position="1"/>
        <end position="38"/>
    </location>
</feature>
<dbReference type="Gene3D" id="2.160.20.70">
    <property type="match status" value="1"/>
</dbReference>
<sequence>MGGCSSQEPETAKNDEAAGEQDDDCHIMGLDKDDEPKLDPKDFISRKLRSEIVFRSPGALKGQSFTIDNCKDCSFFLFDNTAAVTIDDCSRCTFFVGPCESSVFVRNCRDCKMIVACRQFRTRQCKDMDVMLFCAAGQPIIEMSERIRFGAFNYTYFSLNGQFETAHMHVWDTEWSNVYDFTKGNGEEADSKEEAKNWGFLPVGISPVTLLGMRPHEVCEDIKEEESKLSCPVPPAWGTRPLPPTDGWEWECCFVLVPGDDEDTLHSIREWVDFKESQILIKRSRTRKLSDIEVSNLCRTLGYTGKIQLKGGLYIGVEVIGRECIKRLPQKCGSRTVTSVSPEISKSAAVTFFDALAHI</sequence>
<evidence type="ECO:0000259" key="4">
    <source>
        <dbReference type="PROSITE" id="PS51329"/>
    </source>
</evidence>
<dbReference type="InterPro" id="IPR017901">
    <property type="entry name" value="C-CAP_CF_C-like"/>
</dbReference>
<name>A0A7S0DPU9_9EUKA</name>
<dbReference type="GO" id="GO:1990075">
    <property type="term" value="C:periciliary membrane compartment"/>
    <property type="evidence" value="ECO:0007669"/>
    <property type="project" value="TreeGrafter"/>
</dbReference>
<evidence type="ECO:0000256" key="2">
    <source>
        <dbReference type="ARBA" id="ARBA00022741"/>
    </source>
</evidence>
<accession>A0A7S0DPU9</accession>
<dbReference type="InterPro" id="IPR012945">
    <property type="entry name" value="Tubulin-bd_cofactor_C_dom"/>
</dbReference>
<dbReference type="InterPro" id="IPR036223">
    <property type="entry name" value="CAP_C_sf"/>
</dbReference>
<dbReference type="PANTHER" id="PTHR15440:SF0">
    <property type="entry name" value="PROTEIN XRP2"/>
    <property type="match status" value="1"/>
</dbReference>